<accession>A0A2W5EL36</accession>
<dbReference type="GO" id="GO:0016747">
    <property type="term" value="F:acyltransferase activity, transferring groups other than amino-acyl groups"/>
    <property type="evidence" value="ECO:0007669"/>
    <property type="project" value="InterPro"/>
</dbReference>
<keyword evidence="3" id="KW-0808">Transferase</keyword>
<dbReference type="PANTHER" id="PTHR31435">
    <property type="entry name" value="PROTEIN NATD1"/>
    <property type="match status" value="1"/>
</dbReference>
<dbReference type="InterPro" id="IPR031165">
    <property type="entry name" value="GNAT_YJDJ"/>
</dbReference>
<proteinExistence type="predicted"/>
<dbReference type="InterPro" id="IPR016181">
    <property type="entry name" value="Acyl_CoA_acyltransferase"/>
</dbReference>
<dbReference type="SUPFAM" id="SSF55729">
    <property type="entry name" value="Acyl-CoA N-acyltransferases (Nat)"/>
    <property type="match status" value="1"/>
</dbReference>
<comment type="caution">
    <text evidence="3">The sequence shown here is derived from an EMBL/GenBank/DDBJ whole genome shotgun (WGS) entry which is preliminary data.</text>
</comment>
<dbReference type="CDD" id="cd04301">
    <property type="entry name" value="NAT_SF"/>
    <property type="match status" value="1"/>
</dbReference>
<organism evidence="3 4">
    <name type="scientific">Pseudopedobacter saltans</name>
    <dbReference type="NCBI Taxonomy" id="151895"/>
    <lineage>
        <taxon>Bacteria</taxon>
        <taxon>Pseudomonadati</taxon>
        <taxon>Bacteroidota</taxon>
        <taxon>Sphingobacteriia</taxon>
        <taxon>Sphingobacteriales</taxon>
        <taxon>Sphingobacteriaceae</taxon>
        <taxon>Pseudopedobacter</taxon>
    </lineage>
</organism>
<dbReference type="PANTHER" id="PTHR31435:SF10">
    <property type="entry name" value="BSR4717 PROTEIN"/>
    <property type="match status" value="1"/>
</dbReference>
<dbReference type="AlphaFoldDB" id="A0A2W5EL36"/>
<dbReference type="Gene3D" id="3.40.630.30">
    <property type="match status" value="1"/>
</dbReference>
<feature type="domain" description="N-acetyltransferase" evidence="1">
    <location>
        <begin position="1"/>
        <end position="95"/>
    </location>
</feature>
<dbReference type="PROSITE" id="PS51729">
    <property type="entry name" value="GNAT_YJDJ"/>
    <property type="match status" value="1"/>
</dbReference>
<evidence type="ECO:0000313" key="3">
    <source>
        <dbReference type="EMBL" id="PZP44801.1"/>
    </source>
</evidence>
<evidence type="ECO:0000259" key="2">
    <source>
        <dbReference type="PROSITE" id="PS51729"/>
    </source>
</evidence>
<evidence type="ECO:0000259" key="1">
    <source>
        <dbReference type="PROSITE" id="PS51186"/>
    </source>
</evidence>
<dbReference type="InterPro" id="IPR000182">
    <property type="entry name" value="GNAT_dom"/>
</dbReference>
<name>A0A2W5EL36_9SPHI</name>
<dbReference type="InterPro" id="IPR045057">
    <property type="entry name" value="Gcn5-rel_NAT"/>
</dbReference>
<protein>
    <submittedName>
        <fullName evidence="3">GNAT family N-acetyltransferase</fullName>
    </submittedName>
</protein>
<dbReference type="EMBL" id="QFOI01000298">
    <property type="protein sequence ID" value="PZP44801.1"/>
    <property type="molecule type" value="Genomic_DNA"/>
</dbReference>
<evidence type="ECO:0000313" key="4">
    <source>
        <dbReference type="Proteomes" id="UP000249645"/>
    </source>
</evidence>
<reference evidence="3 4" key="1">
    <citation type="submission" date="2017-11" db="EMBL/GenBank/DDBJ databases">
        <title>Infants hospitalized years apart are colonized by the same room-sourced microbial strains.</title>
        <authorList>
            <person name="Brooks B."/>
            <person name="Olm M.R."/>
            <person name="Firek B.A."/>
            <person name="Baker R."/>
            <person name="Thomas B.C."/>
            <person name="Morowitz M.J."/>
            <person name="Banfield J.F."/>
        </authorList>
    </citation>
    <scope>NUCLEOTIDE SEQUENCE [LARGE SCALE GENOMIC DNA]</scope>
    <source>
        <strain evidence="3">S2_009_000_R2_76</strain>
    </source>
</reference>
<sequence length="95" mass="10560">MSITIKNSEKDGKGIFEAYEEDKKAGEMTYVKNKSDIIIIDHTEVDPSFGGKGIGKQLVESAVAYARAKHLKIMPLCPFASKVMTGKKQYEDVMM</sequence>
<feature type="domain" description="N-acetyltransferase" evidence="2">
    <location>
        <begin position="8"/>
        <end position="95"/>
    </location>
</feature>
<dbReference type="PROSITE" id="PS51186">
    <property type="entry name" value="GNAT"/>
    <property type="match status" value="1"/>
</dbReference>
<gene>
    <name evidence="3" type="ORF">DI598_14085</name>
</gene>
<dbReference type="Pfam" id="PF14542">
    <property type="entry name" value="Acetyltransf_CG"/>
    <property type="match status" value="1"/>
</dbReference>
<dbReference type="Proteomes" id="UP000249645">
    <property type="component" value="Unassembled WGS sequence"/>
</dbReference>